<evidence type="ECO:0000256" key="1">
    <source>
        <dbReference type="SAM" id="MobiDB-lite"/>
    </source>
</evidence>
<reference evidence="2" key="1">
    <citation type="submission" date="2024-02" db="EMBL/GenBank/DDBJ databases">
        <authorList>
            <consortium name="ELIXIR-Norway"/>
            <consortium name="Elixir Norway"/>
        </authorList>
    </citation>
    <scope>NUCLEOTIDE SEQUENCE</scope>
</reference>
<gene>
    <name evidence="2" type="ORF">CSSPJE1EN1_LOCUS15310</name>
</gene>
<evidence type="ECO:0000313" key="2">
    <source>
        <dbReference type="EMBL" id="CAK9269832.1"/>
    </source>
</evidence>
<sequence length="117" mass="13166">MLPMIKKAQKRSETKPETSVTNNPKRSLAPAVIQVELRDCDSWVTSLEVLDQLIEIRARNIQTHLVAACIKDTLGAVIHVLSQTLCILCTFLPLQVQNMDSSTQSVPGQYLSFFRKR</sequence>
<accession>A0ABP0WWT0</accession>
<feature type="region of interest" description="Disordered" evidence="1">
    <location>
        <begin position="1"/>
        <end position="25"/>
    </location>
</feature>
<dbReference type="Proteomes" id="UP001497444">
    <property type="component" value="Chromosome 3"/>
</dbReference>
<name>A0ABP0WWT0_9BRYO</name>
<dbReference type="EMBL" id="OZ020098">
    <property type="protein sequence ID" value="CAK9269832.1"/>
    <property type="molecule type" value="Genomic_DNA"/>
</dbReference>
<organism evidence="2 3">
    <name type="scientific">Sphagnum jensenii</name>
    <dbReference type="NCBI Taxonomy" id="128206"/>
    <lineage>
        <taxon>Eukaryota</taxon>
        <taxon>Viridiplantae</taxon>
        <taxon>Streptophyta</taxon>
        <taxon>Embryophyta</taxon>
        <taxon>Bryophyta</taxon>
        <taxon>Sphagnophytina</taxon>
        <taxon>Sphagnopsida</taxon>
        <taxon>Sphagnales</taxon>
        <taxon>Sphagnaceae</taxon>
        <taxon>Sphagnum</taxon>
    </lineage>
</organism>
<keyword evidence="3" id="KW-1185">Reference proteome</keyword>
<protein>
    <submittedName>
        <fullName evidence="2">Uncharacterized protein</fullName>
    </submittedName>
</protein>
<proteinExistence type="predicted"/>
<evidence type="ECO:0000313" key="3">
    <source>
        <dbReference type="Proteomes" id="UP001497444"/>
    </source>
</evidence>